<dbReference type="InterPro" id="IPR003607">
    <property type="entry name" value="HD/PDEase_dom"/>
</dbReference>
<dbReference type="InterPro" id="IPR006675">
    <property type="entry name" value="HDIG_dom"/>
</dbReference>
<protein>
    <recommendedName>
        <fullName evidence="3">HD/PDEase domain-containing protein</fullName>
    </recommendedName>
</protein>
<dbReference type="AlphaFoldDB" id="A0A1M6H644"/>
<reference evidence="4 5" key="1">
    <citation type="submission" date="2016-11" db="EMBL/GenBank/DDBJ databases">
        <authorList>
            <person name="Jaros S."/>
            <person name="Januszkiewicz K."/>
            <person name="Wedrychowicz H."/>
        </authorList>
    </citation>
    <scope>NUCLEOTIDE SEQUENCE [LARGE SCALE GENOMIC DNA]</scope>
    <source>
        <strain evidence="4 5">DSM 18772</strain>
    </source>
</reference>
<feature type="transmembrane region" description="Helical" evidence="2">
    <location>
        <begin position="203"/>
        <end position="221"/>
    </location>
</feature>
<evidence type="ECO:0000259" key="3">
    <source>
        <dbReference type="SMART" id="SM00471"/>
    </source>
</evidence>
<evidence type="ECO:0000256" key="2">
    <source>
        <dbReference type="SAM" id="Phobius"/>
    </source>
</evidence>
<dbReference type="Gene3D" id="1.10.3210.10">
    <property type="entry name" value="Hypothetical protein af1432"/>
    <property type="match status" value="1"/>
</dbReference>
<gene>
    <name evidence="4" type="ORF">SAMN02745181_1371</name>
</gene>
<name>A0A1M6H644_9BACT</name>
<feature type="region of interest" description="Disordered" evidence="1">
    <location>
        <begin position="513"/>
        <end position="566"/>
    </location>
</feature>
<dbReference type="InParanoid" id="A0A1M6H644"/>
<dbReference type="InterPro" id="IPR011621">
    <property type="entry name" value="Metal-dep_PHydrolase_7TM_intra"/>
</dbReference>
<dbReference type="STRING" id="1123071.SAMN02745181_1371"/>
<feature type="transmembrane region" description="Helical" evidence="2">
    <location>
        <begin position="101"/>
        <end position="122"/>
    </location>
</feature>
<dbReference type="InterPro" id="IPR006674">
    <property type="entry name" value="HD_domain"/>
</dbReference>
<dbReference type="NCBIfam" id="TIGR00277">
    <property type="entry name" value="HDIG"/>
    <property type="match status" value="1"/>
</dbReference>
<dbReference type="EMBL" id="FQYR01000003">
    <property type="protein sequence ID" value="SHJ17559.1"/>
    <property type="molecule type" value="Genomic_DNA"/>
</dbReference>
<sequence length="566" mass="62925">MGFIDAIKRWRLAQKGMSSGKKRRTQERAVAGSIDRSLGVRILLYVIFIVTSAALVYQVPSERLIVGSTRSAVFVHIIMSLGLVTLFDMQHLHRVRNGRVSLVFGSILFHLCLIEFVSFMAFSNGKDPNYGVLLIPFAFAPLVNSVLLGRLSGMFTTYVVTLLGALIVPQAYLLQYMVISLISGITVVLMTKNVRRRGALLRAGFYAGVVVLILAVVFGMIQMPETTQLWRTFGIKAAIALGVSILMAMAVSGILPALESMFGVTTDISWLEMSDLNHKLLRQMQLEAPGTFHHSLIVASLAEAAAEQVGANATMCRVCSYFHDIGKLKKPTYFIENQGDENPHDNLTPTMSALVIIAHVKDGVDMAMKHKLNPAIVDVIREHHGDSLVYYFYHKAKELRKDGEEKVEKGLEKIEDIPEVEEENFRYPGPRPRTPESGIISLADCVESASRTLGKPTPARIQSLVDDIVMKRVNEGMLDDTGLTLRDIKKIRESFAKTLRSMLHSRIDYPKEEDAAADEEMRKAGRPAAKQKKVEAVEIDLDEPQPNPKRNPALERKKTKRVAKAS</sequence>
<dbReference type="SUPFAM" id="SSF109604">
    <property type="entry name" value="HD-domain/PDEase-like"/>
    <property type="match status" value="1"/>
</dbReference>
<accession>A0A1M6H644</accession>
<feature type="transmembrane region" description="Helical" evidence="2">
    <location>
        <begin position="42"/>
        <end position="59"/>
    </location>
</feature>
<dbReference type="PANTHER" id="PTHR36442">
    <property type="entry name" value="CYCLIC-DI-AMP PHOSPHODIESTERASE PGPH"/>
    <property type="match status" value="1"/>
</dbReference>
<dbReference type="Pfam" id="PF07698">
    <property type="entry name" value="7TM-7TMR_HD"/>
    <property type="match status" value="1"/>
</dbReference>
<organism evidence="4 5">
    <name type="scientific">Rubritalea squalenifaciens DSM 18772</name>
    <dbReference type="NCBI Taxonomy" id="1123071"/>
    <lineage>
        <taxon>Bacteria</taxon>
        <taxon>Pseudomonadati</taxon>
        <taxon>Verrucomicrobiota</taxon>
        <taxon>Verrucomicrobiia</taxon>
        <taxon>Verrucomicrobiales</taxon>
        <taxon>Rubritaleaceae</taxon>
        <taxon>Rubritalea</taxon>
    </lineage>
</organism>
<keyword evidence="5" id="KW-1185">Reference proteome</keyword>
<evidence type="ECO:0000256" key="1">
    <source>
        <dbReference type="SAM" id="MobiDB-lite"/>
    </source>
</evidence>
<dbReference type="SMART" id="SM00471">
    <property type="entry name" value="HDc"/>
    <property type="match status" value="1"/>
</dbReference>
<dbReference type="CDD" id="cd00077">
    <property type="entry name" value="HDc"/>
    <property type="match status" value="1"/>
</dbReference>
<keyword evidence="2" id="KW-0472">Membrane</keyword>
<dbReference type="Pfam" id="PF01966">
    <property type="entry name" value="HD"/>
    <property type="match status" value="1"/>
</dbReference>
<feature type="transmembrane region" description="Helical" evidence="2">
    <location>
        <begin position="233"/>
        <end position="255"/>
    </location>
</feature>
<dbReference type="PANTHER" id="PTHR36442:SF1">
    <property type="entry name" value="CYCLIC-DI-AMP PHOSPHODIESTERASE PGPH"/>
    <property type="match status" value="1"/>
</dbReference>
<feature type="compositionally biased region" description="Basic residues" evidence="1">
    <location>
        <begin position="557"/>
        <end position="566"/>
    </location>
</feature>
<feature type="compositionally biased region" description="Basic and acidic residues" evidence="1">
    <location>
        <begin position="513"/>
        <end position="523"/>
    </location>
</feature>
<dbReference type="Proteomes" id="UP000184510">
    <property type="component" value="Unassembled WGS sequence"/>
</dbReference>
<feature type="transmembrane region" description="Helical" evidence="2">
    <location>
        <begin position="128"/>
        <end position="144"/>
    </location>
</feature>
<evidence type="ECO:0000313" key="5">
    <source>
        <dbReference type="Proteomes" id="UP000184510"/>
    </source>
</evidence>
<feature type="domain" description="HD/PDEase" evidence="3">
    <location>
        <begin position="287"/>
        <end position="458"/>
    </location>
</feature>
<dbReference type="InterPro" id="IPR052722">
    <property type="entry name" value="PgpH_phosphodiesterase"/>
</dbReference>
<keyword evidence="2" id="KW-1133">Transmembrane helix</keyword>
<keyword evidence="2" id="KW-0812">Transmembrane</keyword>
<proteinExistence type="predicted"/>
<evidence type="ECO:0000313" key="4">
    <source>
        <dbReference type="EMBL" id="SHJ17559.1"/>
    </source>
</evidence>
<feature type="transmembrane region" description="Helical" evidence="2">
    <location>
        <begin position="71"/>
        <end position="89"/>
    </location>
</feature>